<reference evidence="10 11" key="1">
    <citation type="journal article" date="2016" name="Nat. Commun.">
        <title>Thousands of microbial genomes shed light on interconnected biogeochemical processes in an aquifer system.</title>
        <authorList>
            <person name="Anantharaman K."/>
            <person name="Brown C.T."/>
            <person name="Hug L.A."/>
            <person name="Sharon I."/>
            <person name="Castelle C.J."/>
            <person name="Probst A.J."/>
            <person name="Thomas B.C."/>
            <person name="Singh A."/>
            <person name="Wilkins M.J."/>
            <person name="Karaoz U."/>
            <person name="Brodie E.L."/>
            <person name="Williams K.H."/>
            <person name="Hubbard S.S."/>
            <person name="Banfield J.F."/>
        </authorList>
    </citation>
    <scope>NUCLEOTIDE SEQUENCE [LARGE SCALE GENOMIC DNA]</scope>
</reference>
<evidence type="ECO:0000256" key="3">
    <source>
        <dbReference type="ARBA" id="ARBA00022679"/>
    </source>
</evidence>
<dbReference type="GO" id="GO:0016410">
    <property type="term" value="F:N-acyltransferase activity"/>
    <property type="evidence" value="ECO:0007669"/>
    <property type="project" value="InterPro"/>
</dbReference>
<comment type="subcellular location">
    <subcellularLocation>
        <location evidence="1">Cell membrane</location>
        <topology evidence="1">Multi-pass membrane protein</topology>
    </subcellularLocation>
</comment>
<keyword evidence="2" id="KW-1003">Cell membrane</keyword>
<keyword evidence="3" id="KW-0808">Transferase</keyword>
<evidence type="ECO:0000256" key="1">
    <source>
        <dbReference type="ARBA" id="ARBA00004651"/>
    </source>
</evidence>
<accession>A0A1F8EZS1</accession>
<evidence type="ECO:0000256" key="4">
    <source>
        <dbReference type="ARBA" id="ARBA00022692"/>
    </source>
</evidence>
<sequence>MGNVKYLFVKITNFKPQGFWPGFSAGFFYFGFIFWWFWDLYPLDEFGLESKLIAGIILIIAFILYVATMALPWGISSLILVKFIKKIRSRNLVPFLIASIFTLAEYSRAILFSVVLYGDGGKIGPHWTMGNIAYWFIDFDFLATTASIWGIYGIDFVLVSFFSSVLLLFVKTINKKLFLINLIIIAILVSTANSITSNKNPSESVSVPIAIIQTNSPFVGFANNVALLEDLKNKLNLIQEGANILRPESGIILLPEGIGFSTSLGKILDVTSIGQYFNSLSDKELLIVDSIRSLEDGHYKSKATFISSQAGVIDFYDKEVLVPGGEFLPYLIKFPLILLNPSLGEKFKSYREYSAGEKTNIISYKNNQIKTLVCSDFISPTKSNRGQSDFILSLGSFSVWGGGRWVVQQAEPILRFRAIENDKYLAFASNGGKSYVINRHGKIEKMTDFKSYELLTGVIVPNKNRTWYNYVGDWPILLISLAFFGLGIIQLQITYFTNIRIYKLFIRRFVN</sequence>
<evidence type="ECO:0000256" key="8">
    <source>
        <dbReference type="SAM" id="Phobius"/>
    </source>
</evidence>
<evidence type="ECO:0000313" key="10">
    <source>
        <dbReference type="EMBL" id="OGN06353.1"/>
    </source>
</evidence>
<feature type="transmembrane region" description="Helical" evidence="8">
    <location>
        <begin position="93"/>
        <end position="117"/>
    </location>
</feature>
<feature type="transmembrane region" description="Helical" evidence="8">
    <location>
        <begin position="474"/>
        <end position="498"/>
    </location>
</feature>
<dbReference type="GO" id="GO:0042158">
    <property type="term" value="P:lipoprotein biosynthetic process"/>
    <property type="evidence" value="ECO:0007669"/>
    <property type="project" value="InterPro"/>
</dbReference>
<name>A0A1F8EZS1_9BACT</name>
<dbReference type="SUPFAM" id="SSF56317">
    <property type="entry name" value="Carbon-nitrogen hydrolase"/>
    <property type="match status" value="1"/>
</dbReference>
<evidence type="ECO:0000256" key="5">
    <source>
        <dbReference type="ARBA" id="ARBA00022989"/>
    </source>
</evidence>
<feature type="transmembrane region" description="Helical" evidence="8">
    <location>
        <begin position="53"/>
        <end position="81"/>
    </location>
</feature>
<evidence type="ECO:0000259" key="9">
    <source>
        <dbReference type="PROSITE" id="PS50263"/>
    </source>
</evidence>
<evidence type="ECO:0000256" key="6">
    <source>
        <dbReference type="ARBA" id="ARBA00023136"/>
    </source>
</evidence>
<keyword evidence="5 8" id="KW-1133">Transmembrane helix</keyword>
<dbReference type="Gene3D" id="3.60.110.10">
    <property type="entry name" value="Carbon-nitrogen hydrolase"/>
    <property type="match status" value="1"/>
</dbReference>
<evidence type="ECO:0000256" key="7">
    <source>
        <dbReference type="ARBA" id="ARBA00023315"/>
    </source>
</evidence>
<evidence type="ECO:0000313" key="11">
    <source>
        <dbReference type="Proteomes" id="UP000176834"/>
    </source>
</evidence>
<dbReference type="Proteomes" id="UP000176834">
    <property type="component" value="Unassembled WGS sequence"/>
</dbReference>
<proteinExistence type="predicted"/>
<keyword evidence="7" id="KW-0012">Acyltransferase</keyword>
<evidence type="ECO:0000256" key="2">
    <source>
        <dbReference type="ARBA" id="ARBA00022475"/>
    </source>
</evidence>
<dbReference type="PROSITE" id="PS50263">
    <property type="entry name" value="CN_HYDROLASE"/>
    <property type="match status" value="1"/>
</dbReference>
<dbReference type="InterPro" id="IPR004563">
    <property type="entry name" value="Apolipo_AcylTrfase"/>
</dbReference>
<dbReference type="Pfam" id="PF20154">
    <property type="entry name" value="LNT_N"/>
    <property type="match status" value="1"/>
</dbReference>
<protein>
    <recommendedName>
        <fullName evidence="9">CN hydrolase domain-containing protein</fullName>
    </recommendedName>
</protein>
<dbReference type="AlphaFoldDB" id="A0A1F8EZS1"/>
<dbReference type="EMBL" id="MGJN01000020">
    <property type="protein sequence ID" value="OGN06353.1"/>
    <property type="molecule type" value="Genomic_DNA"/>
</dbReference>
<dbReference type="InterPro" id="IPR003010">
    <property type="entry name" value="C-N_Hydrolase"/>
</dbReference>
<feature type="transmembrane region" description="Helical" evidence="8">
    <location>
        <begin position="149"/>
        <end position="170"/>
    </location>
</feature>
<feature type="transmembrane region" description="Helical" evidence="8">
    <location>
        <begin position="20"/>
        <end position="38"/>
    </location>
</feature>
<dbReference type="PANTHER" id="PTHR38686">
    <property type="entry name" value="APOLIPOPROTEIN N-ACYLTRANSFERASE"/>
    <property type="match status" value="1"/>
</dbReference>
<keyword evidence="6 8" id="KW-0472">Membrane</keyword>
<keyword evidence="4 8" id="KW-0812">Transmembrane</keyword>
<comment type="caution">
    <text evidence="10">The sequence shown here is derived from an EMBL/GenBank/DDBJ whole genome shotgun (WGS) entry which is preliminary data.</text>
</comment>
<dbReference type="GO" id="GO:0005886">
    <property type="term" value="C:plasma membrane"/>
    <property type="evidence" value="ECO:0007669"/>
    <property type="project" value="UniProtKB-SubCell"/>
</dbReference>
<dbReference type="PANTHER" id="PTHR38686:SF1">
    <property type="entry name" value="APOLIPOPROTEIN N-ACYLTRANSFERASE"/>
    <property type="match status" value="1"/>
</dbReference>
<feature type="transmembrane region" description="Helical" evidence="8">
    <location>
        <begin position="177"/>
        <end position="195"/>
    </location>
</feature>
<organism evidence="10 11">
    <name type="scientific">Candidatus Yanofskybacteria bacterium RIFCSPHIGHO2_02_FULL_38_22b</name>
    <dbReference type="NCBI Taxonomy" id="1802673"/>
    <lineage>
        <taxon>Bacteria</taxon>
        <taxon>Candidatus Yanofskyibacteriota</taxon>
    </lineage>
</organism>
<gene>
    <name evidence="10" type="ORF">A3B86_04570</name>
</gene>
<feature type="domain" description="CN hydrolase" evidence="9">
    <location>
        <begin position="207"/>
        <end position="462"/>
    </location>
</feature>
<dbReference type="InterPro" id="IPR036526">
    <property type="entry name" value="C-N_Hydrolase_sf"/>
</dbReference>
<dbReference type="InterPro" id="IPR045378">
    <property type="entry name" value="LNT_N"/>
</dbReference>